<name>A0ABY4DUH1_9NEIS</name>
<dbReference type="Proteomes" id="UP000829817">
    <property type="component" value="Chromosome"/>
</dbReference>
<feature type="transmembrane region" description="Helical" evidence="6">
    <location>
        <begin position="358"/>
        <end position="378"/>
    </location>
</feature>
<protein>
    <recommendedName>
        <fullName evidence="6">Na(+)/H(+) antiporter NhaA</fullName>
    </recommendedName>
    <alternativeName>
        <fullName evidence="6">Sodium/proton antiporter NhaA</fullName>
    </alternativeName>
</protein>
<feature type="transmembrane region" description="Helical" evidence="6">
    <location>
        <begin position="252"/>
        <end position="273"/>
    </location>
</feature>
<keyword evidence="6" id="KW-0915">Sodium</keyword>
<feature type="transmembrane region" description="Helical" evidence="6">
    <location>
        <begin position="321"/>
        <end position="346"/>
    </location>
</feature>
<keyword evidence="6" id="KW-0739">Sodium transport</keyword>
<dbReference type="NCBIfam" id="TIGR00773">
    <property type="entry name" value="NhaA"/>
    <property type="match status" value="1"/>
</dbReference>
<feature type="transmembrane region" description="Helical" evidence="6">
    <location>
        <begin position="45"/>
        <end position="70"/>
    </location>
</feature>
<keyword evidence="3 6" id="KW-0812">Transmembrane</keyword>
<comment type="function">
    <text evidence="6">Na(+)/H(+) antiporter that extrudes sodium in exchange for external protons.</text>
</comment>
<dbReference type="Gene3D" id="1.20.1530.10">
    <property type="entry name" value="Na+/H+ antiporter like domain"/>
    <property type="match status" value="1"/>
</dbReference>
<feature type="transmembrane region" description="Helical" evidence="6">
    <location>
        <begin position="147"/>
        <end position="169"/>
    </location>
</feature>
<dbReference type="HAMAP" id="MF_01844">
    <property type="entry name" value="NhaA"/>
    <property type="match status" value="1"/>
</dbReference>
<accession>A0ABY4DUH1</accession>
<proteinExistence type="inferred from homology"/>
<feature type="transmembrane region" description="Helical" evidence="6">
    <location>
        <begin position="175"/>
        <end position="192"/>
    </location>
</feature>
<dbReference type="PANTHER" id="PTHR30341:SF0">
    <property type="entry name" value="NA(+)_H(+) ANTIPORTER NHAA"/>
    <property type="match status" value="1"/>
</dbReference>
<evidence type="ECO:0000256" key="1">
    <source>
        <dbReference type="ARBA" id="ARBA00004429"/>
    </source>
</evidence>
<reference evidence="7 8" key="1">
    <citation type="journal article" date="2022" name="Res Sq">
        <title>Evolution of multicellular longitudinally dividing oral cavity symbionts (Neisseriaceae).</title>
        <authorList>
            <person name="Nyongesa S."/>
            <person name="Weber P."/>
            <person name="Bernet E."/>
            <person name="Pullido F."/>
            <person name="Nieckarz M."/>
            <person name="Delaby M."/>
            <person name="Nieves C."/>
            <person name="Viehboeck T."/>
            <person name="Krause N."/>
            <person name="Rivera-Millot A."/>
            <person name="Nakamura A."/>
            <person name="Vischer N."/>
            <person name="VanNieuwenhze M."/>
            <person name="Brun Y."/>
            <person name="Cava F."/>
            <person name="Bulgheresi S."/>
            <person name="Veyrier F."/>
        </authorList>
    </citation>
    <scope>NUCLEOTIDE SEQUENCE [LARGE SCALE GENOMIC DNA]</scope>
    <source>
        <strain evidence="7 8">CCUG 63373m</strain>
    </source>
</reference>
<organism evidence="7 8">
    <name type="scientific">Uruburuella testudinis</name>
    <dbReference type="NCBI Taxonomy" id="1282863"/>
    <lineage>
        <taxon>Bacteria</taxon>
        <taxon>Pseudomonadati</taxon>
        <taxon>Pseudomonadota</taxon>
        <taxon>Betaproteobacteria</taxon>
        <taxon>Neisseriales</taxon>
        <taxon>Neisseriaceae</taxon>
        <taxon>Uruburuella</taxon>
    </lineage>
</organism>
<keyword evidence="4 6" id="KW-1133">Transmembrane helix</keyword>
<dbReference type="InterPro" id="IPR023171">
    <property type="entry name" value="Na/H_antiporter_dom_sf"/>
</dbReference>
<evidence type="ECO:0000313" key="8">
    <source>
        <dbReference type="Proteomes" id="UP000829817"/>
    </source>
</evidence>
<feature type="transmembrane region" description="Helical" evidence="6">
    <location>
        <begin position="121"/>
        <end position="140"/>
    </location>
</feature>
<feature type="transmembrane region" description="Helical" evidence="6">
    <location>
        <begin position="90"/>
        <end position="109"/>
    </location>
</feature>
<keyword evidence="6" id="KW-0050">Antiport</keyword>
<keyword evidence="8" id="KW-1185">Reference proteome</keyword>
<sequence>MNVVIQKFGAFFRAEPAAGIVLMIAALLGIIVANSPLSGKYFDILGSYVAGMSISHWVNDGLMAVFFLFVGLEVKRELLQGELDTNAKRLLPGLAAFAGLVVPALIYLLFNSGDAEASKGWAIPAATDIAFALGVLALLGSRVPLSLKIFLTALAIMDDLAAIVIIALFYTANLAPIYLLLAAVVLAALFMMNKRGVLKSWPYLLAGLLLWFLVLKSGIHATLAGVLLAFAIPLRTPEAAGEPLLLKWEHALANWVAFLVVPIFGFANAGVSFAGFSMDVFTQPVVLGIALGLFLGKQIGIFGLVWGAVKLGWASLPEGAGWLQVYGTALLCGIGFTMSLFISLLAFTSPELQDYSKVGVFLGSALAGILGYLVLRFAPAAKA</sequence>
<dbReference type="NCBIfam" id="NF007112">
    <property type="entry name" value="PRK09561.1"/>
    <property type="match status" value="1"/>
</dbReference>
<evidence type="ECO:0000256" key="6">
    <source>
        <dbReference type="HAMAP-Rule" id="MF_01844"/>
    </source>
</evidence>
<dbReference type="EMBL" id="CP091508">
    <property type="protein sequence ID" value="UOO81267.1"/>
    <property type="molecule type" value="Genomic_DNA"/>
</dbReference>
<evidence type="ECO:0000256" key="2">
    <source>
        <dbReference type="ARBA" id="ARBA00022475"/>
    </source>
</evidence>
<evidence type="ECO:0000256" key="4">
    <source>
        <dbReference type="ARBA" id="ARBA00022989"/>
    </source>
</evidence>
<dbReference type="Pfam" id="PF06965">
    <property type="entry name" value="Na_H_antiport_1"/>
    <property type="match status" value="1"/>
</dbReference>
<keyword evidence="6" id="KW-0813">Transport</keyword>
<gene>
    <name evidence="6 7" type="primary">nhaA</name>
    <name evidence="7" type="ORF">LVJ83_09885</name>
</gene>
<evidence type="ECO:0000256" key="3">
    <source>
        <dbReference type="ARBA" id="ARBA00022692"/>
    </source>
</evidence>
<evidence type="ECO:0000256" key="5">
    <source>
        <dbReference type="ARBA" id="ARBA00023136"/>
    </source>
</evidence>
<dbReference type="RefSeq" id="WP_244784331.1">
    <property type="nucleotide sequence ID" value="NZ_CP091508.1"/>
</dbReference>
<evidence type="ECO:0000313" key="7">
    <source>
        <dbReference type="EMBL" id="UOO81267.1"/>
    </source>
</evidence>
<dbReference type="PANTHER" id="PTHR30341">
    <property type="entry name" value="SODIUM ION/PROTON ANTIPORTER NHAA-RELATED"/>
    <property type="match status" value="1"/>
</dbReference>
<comment type="catalytic activity">
    <reaction evidence="6">
        <text>Na(+)(in) + 2 H(+)(out) = Na(+)(out) + 2 H(+)(in)</text>
        <dbReference type="Rhea" id="RHEA:29251"/>
        <dbReference type="ChEBI" id="CHEBI:15378"/>
        <dbReference type="ChEBI" id="CHEBI:29101"/>
    </reaction>
</comment>
<feature type="transmembrane region" description="Helical" evidence="6">
    <location>
        <begin position="204"/>
        <end position="232"/>
    </location>
</feature>
<keyword evidence="2 6" id="KW-1003">Cell membrane</keyword>
<feature type="transmembrane region" description="Helical" evidence="6">
    <location>
        <begin position="285"/>
        <end position="309"/>
    </location>
</feature>
<feature type="transmembrane region" description="Helical" evidence="6">
    <location>
        <begin position="12"/>
        <end position="33"/>
    </location>
</feature>
<keyword evidence="5 6" id="KW-0472">Membrane</keyword>
<comment type="subcellular location">
    <subcellularLocation>
        <location evidence="1">Cell inner membrane</location>
        <topology evidence="1">Multi-pass membrane protein</topology>
    </subcellularLocation>
    <subcellularLocation>
        <location evidence="6">Cell membrane</location>
        <topology evidence="6">Multi-pass membrane protein</topology>
    </subcellularLocation>
</comment>
<dbReference type="NCBIfam" id="NF007111">
    <property type="entry name" value="PRK09560.1"/>
    <property type="match status" value="1"/>
</dbReference>
<dbReference type="InterPro" id="IPR004670">
    <property type="entry name" value="NhaA"/>
</dbReference>
<comment type="similarity">
    <text evidence="6">Belongs to the NhaA Na(+)/H(+) (TC 2.A.33) antiporter family.</text>
</comment>
<keyword evidence="6" id="KW-0406">Ion transport</keyword>